<dbReference type="GO" id="GO:0005975">
    <property type="term" value="P:carbohydrate metabolic process"/>
    <property type="evidence" value="ECO:0007669"/>
    <property type="project" value="UniProtKB-ARBA"/>
</dbReference>
<evidence type="ECO:0000256" key="2">
    <source>
        <dbReference type="SAM" id="SignalP"/>
    </source>
</evidence>
<dbReference type="PROSITE" id="PS50853">
    <property type="entry name" value="FN3"/>
    <property type="match status" value="1"/>
</dbReference>
<dbReference type="InterPro" id="IPR045474">
    <property type="entry name" value="GEVED"/>
</dbReference>
<dbReference type="InterPro" id="IPR003961">
    <property type="entry name" value="FN3_dom"/>
</dbReference>
<dbReference type="Pfam" id="PF18962">
    <property type="entry name" value="Por_Secre_tail"/>
    <property type="match status" value="1"/>
</dbReference>
<dbReference type="InterPro" id="IPR026444">
    <property type="entry name" value="Secre_tail"/>
</dbReference>
<dbReference type="GO" id="GO:0004553">
    <property type="term" value="F:hydrolase activity, hydrolyzing O-glycosyl compounds"/>
    <property type="evidence" value="ECO:0007669"/>
    <property type="project" value="UniProtKB-ARBA"/>
</dbReference>
<name>A0A3E1EX02_9FLAO</name>
<feature type="domain" description="Fibronectin type-III" evidence="3">
    <location>
        <begin position="445"/>
        <end position="536"/>
    </location>
</feature>
<keyword evidence="1 2" id="KW-0732">Signal</keyword>
<keyword evidence="5" id="KW-1185">Reference proteome</keyword>
<dbReference type="Gene3D" id="2.60.120.200">
    <property type="match status" value="2"/>
</dbReference>
<dbReference type="SMART" id="SM00060">
    <property type="entry name" value="FN3"/>
    <property type="match status" value="2"/>
</dbReference>
<gene>
    <name evidence="4" type="ORF">DXU93_08790</name>
</gene>
<dbReference type="CDD" id="cd00063">
    <property type="entry name" value="FN3"/>
    <property type="match status" value="2"/>
</dbReference>
<dbReference type="InterPro" id="IPR036116">
    <property type="entry name" value="FN3_sf"/>
</dbReference>
<dbReference type="SUPFAM" id="SSF49899">
    <property type="entry name" value="Concanavalin A-like lectins/glucanases"/>
    <property type="match status" value="2"/>
</dbReference>
<evidence type="ECO:0000256" key="1">
    <source>
        <dbReference type="ARBA" id="ARBA00022729"/>
    </source>
</evidence>
<dbReference type="Gene3D" id="2.60.40.10">
    <property type="entry name" value="Immunoglobulins"/>
    <property type="match status" value="2"/>
</dbReference>
<dbReference type="OrthoDB" id="9813840at2"/>
<dbReference type="Pfam" id="PF20009">
    <property type="entry name" value="GEVED"/>
    <property type="match status" value="1"/>
</dbReference>
<dbReference type="EMBL" id="QURB01000005">
    <property type="protein sequence ID" value="RFC54077.1"/>
    <property type="molecule type" value="Genomic_DNA"/>
</dbReference>
<dbReference type="InterPro" id="IPR013320">
    <property type="entry name" value="ConA-like_dom_sf"/>
</dbReference>
<dbReference type="Proteomes" id="UP000257127">
    <property type="component" value="Unassembled WGS sequence"/>
</dbReference>
<reference evidence="4 5" key="1">
    <citation type="submission" date="2018-08" db="EMBL/GenBank/DDBJ databases">
        <title>The draft genome squence of Brumimicrobium sp. N62.</title>
        <authorList>
            <person name="Du Z.-J."/>
            <person name="Luo H.-R."/>
        </authorList>
    </citation>
    <scope>NUCLEOTIDE SEQUENCE [LARGE SCALE GENOMIC DNA]</scope>
    <source>
        <strain evidence="4 5">N62</strain>
    </source>
</reference>
<comment type="caution">
    <text evidence="4">The sequence shown here is derived from an EMBL/GenBank/DDBJ whole genome shotgun (WGS) entry which is preliminary data.</text>
</comment>
<dbReference type="RefSeq" id="WP_116880917.1">
    <property type="nucleotide sequence ID" value="NZ_QURB01000005.1"/>
</dbReference>
<dbReference type="AlphaFoldDB" id="A0A3E1EX02"/>
<dbReference type="SUPFAM" id="SSF49265">
    <property type="entry name" value="Fibronectin type III"/>
    <property type="match status" value="1"/>
</dbReference>
<sequence length="959" mass="103526">MNNFYKKVKGIGLSLLAVASFANVSNAQCPPEVAPYLEEFSGGSLPSCYTNTTSGGTSANELWKFTGAPGYGATSNGRSNGTYAWVDGSTPNPSSTDLTTVMVDLSPLTTPALSFDWFSNNTNNPGDNMPLKVEVNDGTTWTTITTLSGDDPAWQEEILDLSAFTGATVQVRFSIDQTVPGTAFYNDILLDDVRLFEAPTCFKPDNLLAANISNTSAELSWTDPNGSTTWNVEWGAPGFAVGTGAHIGQVTGTNSNPLNITITPQTNYEFYVQSDCGGGDLSEWKGPYAFNNIYCTFTTTSSSQWINSFQTTGGIIDINNQNSGPGTTSPSYSDFTTTMLDAYETQTIDFDMVASNTSTIWGVSIFVDFNNNFNFESSEEVFNSGGYMALPGSGSFFIPAGTPVGQYRMRVVAAYINSSPDPCSASNGEAEDYTLNIINPPSCLPPIDVDTVSVSTSSVELEWNELNGATNWVIEYGLSGFAQGTGAGQQISVNTNPAVVSGLNPSAEYDFYVLTDCGSGDSSAWRGPFTQYTDCGVAVAPFYEGFNNGIQPQCWENLSSLNSTSTNNFWKFSGVQGYGAANNGRTPGNFAWADGSSVTPDSMMLISPEIDLSQLTNPYLSFEWFSNNTNNPGDNVPLIIEVFDGTNWNLIDTLRGDDPEWLFTNYDLSSFIGNIIQVRFMVNQTATNSLAQYNDILIDEVRIDDCIDLGGIDGDLDVCRLDSTVNLNGGLITKPNGGGIWSFPNQPVFLTQDSVFNVLSIPVGSYDVYYVERNVCYDTTIATINVFNPSSAGNDGVAEVCQNEPISLYSALSGGVDLGGEWYDYQGLLVGSQVIAANIPGAYNYEYIADNGVCPADTSIVEVTVRQDCDWLLIEGEEFTDISVYPNPASSVLNIVNPSNTSELKIEMLDMNGRVVMVEDKALNNASEAAITINHLENGVYTLRVYNKEGHKTFKVVKQ</sequence>
<organism evidence="4 5">
    <name type="scientific">Brumimicrobium aurantiacum</name>
    <dbReference type="NCBI Taxonomy" id="1737063"/>
    <lineage>
        <taxon>Bacteria</taxon>
        <taxon>Pseudomonadati</taxon>
        <taxon>Bacteroidota</taxon>
        <taxon>Flavobacteriia</taxon>
        <taxon>Flavobacteriales</taxon>
        <taxon>Crocinitomicaceae</taxon>
        <taxon>Brumimicrobium</taxon>
    </lineage>
</organism>
<accession>A0A3E1EX02</accession>
<dbReference type="NCBIfam" id="TIGR04183">
    <property type="entry name" value="Por_Secre_tail"/>
    <property type="match status" value="1"/>
</dbReference>
<feature type="chain" id="PRO_5017558933" evidence="2">
    <location>
        <begin position="28"/>
        <end position="959"/>
    </location>
</feature>
<dbReference type="InterPro" id="IPR013783">
    <property type="entry name" value="Ig-like_fold"/>
</dbReference>
<evidence type="ECO:0000259" key="3">
    <source>
        <dbReference type="PROSITE" id="PS50853"/>
    </source>
</evidence>
<evidence type="ECO:0000313" key="4">
    <source>
        <dbReference type="EMBL" id="RFC54077.1"/>
    </source>
</evidence>
<evidence type="ECO:0000313" key="5">
    <source>
        <dbReference type="Proteomes" id="UP000257127"/>
    </source>
</evidence>
<feature type="signal peptide" evidence="2">
    <location>
        <begin position="1"/>
        <end position="27"/>
    </location>
</feature>
<proteinExistence type="predicted"/>
<protein>
    <submittedName>
        <fullName evidence="4">T9SS C-terminal target domain-containing protein</fullName>
    </submittedName>
</protein>